<organism evidence="25 26">
    <name type="scientific">PS1 clade bacterium</name>
    <dbReference type="NCBI Taxonomy" id="2175152"/>
    <lineage>
        <taxon>Bacteria</taxon>
        <taxon>Pseudomonadati</taxon>
        <taxon>Pseudomonadota</taxon>
        <taxon>Alphaproteobacteria</taxon>
        <taxon>PS1 clade</taxon>
    </lineage>
</organism>
<evidence type="ECO:0000256" key="24">
    <source>
        <dbReference type="SAM" id="Phobius"/>
    </source>
</evidence>
<evidence type="ECO:0000256" key="18">
    <source>
        <dbReference type="ARBA" id="ARBA00029893"/>
    </source>
</evidence>
<feature type="transmembrane region" description="Helical" evidence="24">
    <location>
        <begin position="136"/>
        <end position="155"/>
    </location>
</feature>
<dbReference type="GO" id="GO:0005886">
    <property type="term" value="C:plasma membrane"/>
    <property type="evidence" value="ECO:0007669"/>
    <property type="project" value="UniProtKB-SubCell"/>
</dbReference>
<feature type="transmembrane region" description="Helical" evidence="24">
    <location>
        <begin position="106"/>
        <end position="124"/>
    </location>
</feature>
<feature type="transmembrane region" description="Helical" evidence="24">
    <location>
        <begin position="203"/>
        <end position="224"/>
    </location>
</feature>
<keyword evidence="10" id="KW-0808">Transferase</keyword>
<keyword evidence="14" id="KW-0443">Lipid metabolism</keyword>
<evidence type="ECO:0000256" key="17">
    <source>
        <dbReference type="ARBA" id="ARBA00023264"/>
    </source>
</evidence>
<gene>
    <name evidence="25" type="ORF">DBW71_06510</name>
</gene>
<dbReference type="GO" id="GO:0004605">
    <property type="term" value="F:phosphatidate cytidylyltransferase activity"/>
    <property type="evidence" value="ECO:0007669"/>
    <property type="project" value="UniProtKB-EC"/>
</dbReference>
<proteinExistence type="inferred from homology"/>
<feature type="transmembrane region" description="Helical" evidence="24">
    <location>
        <begin position="175"/>
        <end position="196"/>
    </location>
</feature>
<comment type="pathway">
    <text evidence="3">Phospholipid metabolism; CDP-diacylglycerol biosynthesis; CDP-diacylglycerol from sn-glycerol 3-phosphate: step 3/3.</text>
</comment>
<feature type="transmembrane region" description="Helical" evidence="24">
    <location>
        <begin position="250"/>
        <end position="269"/>
    </location>
</feature>
<evidence type="ECO:0000256" key="14">
    <source>
        <dbReference type="ARBA" id="ARBA00023098"/>
    </source>
</evidence>
<evidence type="ECO:0000256" key="12">
    <source>
        <dbReference type="ARBA" id="ARBA00022695"/>
    </source>
</evidence>
<protein>
    <recommendedName>
        <fullName evidence="7">Phosphatidate cytidylyltransferase</fullName>
        <ecNumber evidence="6">2.7.7.41</ecNumber>
    </recommendedName>
    <alternativeName>
        <fullName evidence="20">CDP-DAG synthase</fullName>
    </alternativeName>
    <alternativeName>
        <fullName evidence="22">CDP-DG synthase</fullName>
    </alternativeName>
    <alternativeName>
        <fullName evidence="18">CDP-diacylglycerol synthase</fullName>
    </alternativeName>
    <alternativeName>
        <fullName evidence="21">CDP-diglyceride pyrophosphorylase</fullName>
    </alternativeName>
    <alternativeName>
        <fullName evidence="23">CDP-diglyceride synthase</fullName>
    </alternativeName>
    <alternativeName>
        <fullName evidence="19">CTP:phosphatidate cytidylyltransferase</fullName>
    </alternativeName>
</protein>
<comment type="subcellular location">
    <subcellularLocation>
        <location evidence="2">Cell membrane</location>
        <topology evidence="2">Multi-pass membrane protein</topology>
    </subcellularLocation>
</comment>
<evidence type="ECO:0000256" key="10">
    <source>
        <dbReference type="ARBA" id="ARBA00022679"/>
    </source>
</evidence>
<dbReference type="Pfam" id="PF01148">
    <property type="entry name" value="CTP_transf_1"/>
    <property type="match status" value="1"/>
</dbReference>
<keyword evidence="13 24" id="KW-1133">Transmembrane helix</keyword>
<keyword evidence="9" id="KW-0444">Lipid biosynthesis</keyword>
<keyword evidence="17" id="KW-1208">Phospholipid metabolism</keyword>
<keyword evidence="11 24" id="KW-0812">Transmembrane</keyword>
<evidence type="ECO:0000256" key="4">
    <source>
        <dbReference type="ARBA" id="ARBA00005189"/>
    </source>
</evidence>
<dbReference type="PANTHER" id="PTHR46382">
    <property type="entry name" value="PHOSPHATIDATE CYTIDYLYLTRANSFERASE"/>
    <property type="match status" value="1"/>
</dbReference>
<keyword evidence="15 24" id="KW-0472">Membrane</keyword>
<name>A0A368DJW3_9PROT</name>
<evidence type="ECO:0000256" key="21">
    <source>
        <dbReference type="ARBA" id="ARBA00032396"/>
    </source>
</evidence>
<evidence type="ECO:0000256" key="2">
    <source>
        <dbReference type="ARBA" id="ARBA00004651"/>
    </source>
</evidence>
<evidence type="ECO:0000256" key="5">
    <source>
        <dbReference type="ARBA" id="ARBA00010185"/>
    </source>
</evidence>
<evidence type="ECO:0000256" key="13">
    <source>
        <dbReference type="ARBA" id="ARBA00022989"/>
    </source>
</evidence>
<evidence type="ECO:0000256" key="3">
    <source>
        <dbReference type="ARBA" id="ARBA00005119"/>
    </source>
</evidence>
<evidence type="ECO:0000256" key="9">
    <source>
        <dbReference type="ARBA" id="ARBA00022516"/>
    </source>
</evidence>
<evidence type="ECO:0000256" key="15">
    <source>
        <dbReference type="ARBA" id="ARBA00023136"/>
    </source>
</evidence>
<evidence type="ECO:0000256" key="8">
    <source>
        <dbReference type="ARBA" id="ARBA00022475"/>
    </source>
</evidence>
<evidence type="ECO:0000256" key="11">
    <source>
        <dbReference type="ARBA" id="ARBA00022692"/>
    </source>
</evidence>
<feature type="transmembrane region" description="Helical" evidence="24">
    <location>
        <begin position="82"/>
        <end position="100"/>
    </location>
</feature>
<feature type="transmembrane region" description="Helical" evidence="24">
    <location>
        <begin position="12"/>
        <end position="45"/>
    </location>
</feature>
<reference evidence="25 26" key="1">
    <citation type="journal article" date="2018" name="Microbiome">
        <title>Fine metagenomic profile of the Mediterranean stratified and mixed water columns revealed by assembly and recruitment.</title>
        <authorList>
            <person name="Haro-Moreno J.M."/>
            <person name="Lopez-Perez M."/>
            <person name="De La Torre J.R."/>
            <person name="Picazo A."/>
            <person name="Camacho A."/>
            <person name="Rodriguez-Valera F."/>
        </authorList>
    </citation>
    <scope>NUCLEOTIDE SEQUENCE [LARGE SCALE GENOMIC DNA]</scope>
    <source>
        <strain evidence="25">MED-G57</strain>
    </source>
</reference>
<evidence type="ECO:0000313" key="25">
    <source>
        <dbReference type="EMBL" id="RCL71626.1"/>
    </source>
</evidence>
<evidence type="ECO:0000256" key="6">
    <source>
        <dbReference type="ARBA" id="ARBA00012487"/>
    </source>
</evidence>
<feature type="transmembrane region" description="Helical" evidence="24">
    <location>
        <begin position="57"/>
        <end position="75"/>
    </location>
</feature>
<accession>A0A368DJW3</accession>
<evidence type="ECO:0000313" key="26">
    <source>
        <dbReference type="Proteomes" id="UP000253570"/>
    </source>
</evidence>
<dbReference type="PANTHER" id="PTHR46382:SF1">
    <property type="entry name" value="PHOSPHATIDATE CYTIDYLYLTRANSFERASE"/>
    <property type="match status" value="1"/>
</dbReference>
<keyword evidence="12" id="KW-0548">Nucleotidyltransferase</keyword>
<comment type="similarity">
    <text evidence="5">Belongs to the CDS family.</text>
</comment>
<evidence type="ECO:0000256" key="22">
    <source>
        <dbReference type="ARBA" id="ARBA00032743"/>
    </source>
</evidence>
<dbReference type="AlphaFoldDB" id="A0A368DJW3"/>
<keyword evidence="16" id="KW-0594">Phospholipid biosynthesis</keyword>
<dbReference type="Proteomes" id="UP000253570">
    <property type="component" value="Unassembled WGS sequence"/>
</dbReference>
<dbReference type="EC" id="2.7.7.41" evidence="6"/>
<evidence type="ECO:0000256" key="23">
    <source>
        <dbReference type="ARBA" id="ARBA00033406"/>
    </source>
</evidence>
<evidence type="ECO:0000256" key="1">
    <source>
        <dbReference type="ARBA" id="ARBA00001698"/>
    </source>
</evidence>
<dbReference type="EMBL" id="QOQD01000024">
    <property type="protein sequence ID" value="RCL71626.1"/>
    <property type="molecule type" value="Genomic_DNA"/>
</dbReference>
<comment type="catalytic activity">
    <reaction evidence="1">
        <text>a 1,2-diacyl-sn-glycero-3-phosphate + CTP + H(+) = a CDP-1,2-diacyl-sn-glycerol + diphosphate</text>
        <dbReference type="Rhea" id="RHEA:16229"/>
        <dbReference type="ChEBI" id="CHEBI:15378"/>
        <dbReference type="ChEBI" id="CHEBI:33019"/>
        <dbReference type="ChEBI" id="CHEBI:37563"/>
        <dbReference type="ChEBI" id="CHEBI:58332"/>
        <dbReference type="ChEBI" id="CHEBI:58608"/>
        <dbReference type="EC" id="2.7.7.41"/>
    </reaction>
</comment>
<comment type="caution">
    <text evidence="25">The sequence shown here is derived from an EMBL/GenBank/DDBJ whole genome shotgun (WGS) entry which is preliminary data.</text>
</comment>
<dbReference type="GO" id="GO:0016024">
    <property type="term" value="P:CDP-diacylglycerol biosynthetic process"/>
    <property type="evidence" value="ECO:0007669"/>
    <property type="project" value="TreeGrafter"/>
</dbReference>
<evidence type="ECO:0000256" key="7">
    <source>
        <dbReference type="ARBA" id="ARBA00019373"/>
    </source>
</evidence>
<evidence type="ECO:0000256" key="20">
    <source>
        <dbReference type="ARBA" id="ARBA00032253"/>
    </source>
</evidence>
<evidence type="ECO:0000256" key="16">
    <source>
        <dbReference type="ARBA" id="ARBA00023209"/>
    </source>
</evidence>
<comment type="pathway">
    <text evidence="4">Lipid metabolism.</text>
</comment>
<keyword evidence="8" id="KW-1003">Cell membrane</keyword>
<evidence type="ECO:0000256" key="19">
    <source>
        <dbReference type="ARBA" id="ARBA00031825"/>
    </source>
</evidence>
<sequence>MIQDVKNLKQRLFTSLLIIPLFIVPILIGGYIYQFFLIFLSTLIFYELSLITKYDNKQNSIILYVLFLVISLILLKYFSYQICLYLCFLFSIIIFLINKFKSNNAWLSFNFITSYLPFLILLAIRDESNFSNGLVLTFLLITIAVISDVSGYFGGQFFGKKKIFPYISPNKTLEGTFFALFMPNVIILPIMILANLKLQIHLAFLIIILMSVGAIFGDLGASFIKRNFGVKNSSNILPGHGGVIDRLDSIIGSSVVLMVLIFIFHISGLDGIQLIEFEK</sequence>